<dbReference type="AlphaFoldDB" id="A0A0A7RQ44"/>
<sequence length="74" mass="8372">MMMLFPMARTCAGQDHYSHPCPFSQALLTEGIMTYCLTKNLSDVNILHRLLTNGIMTNTLLQSKVGFVAYYLKL</sequence>
<accession>A0A0A7RQ44</accession>
<name>A0A0A7RQ44_PONAB</name>
<dbReference type="EMBL" id="KP141770">
    <property type="protein sequence ID" value="AJA38013.1"/>
    <property type="molecule type" value="Genomic_DNA"/>
</dbReference>
<evidence type="ECO:0000313" key="1">
    <source>
        <dbReference type="EMBL" id="AJA38013.1"/>
    </source>
</evidence>
<protein>
    <submittedName>
        <fullName evidence="1">Basic charge Y-linked 2</fullName>
    </submittedName>
</protein>
<gene>
    <name evidence="1" type="primary">BPY2</name>
</gene>
<reference evidence="1" key="1">
    <citation type="journal article" date="2014" name="Nature">
        <title>Origins and functional evolution of Y chromosomes across mammals.</title>
        <authorList>
            <person name="Cortez D."/>
            <person name="Marin R."/>
            <person name="Toledo-Flores D."/>
            <person name="Froidevaux L."/>
            <person name="Liechti A."/>
            <person name="Waters P.D."/>
            <person name="Grutzner F."/>
            <person name="Kaessmann H."/>
        </authorList>
    </citation>
    <scope>NUCLEOTIDE SEQUENCE</scope>
</reference>
<proteinExistence type="predicted"/>
<organism evidence="1">
    <name type="scientific">Pongo abelii</name>
    <name type="common">Sumatran orangutan</name>
    <name type="synonym">Pongo pygmaeus abelii</name>
    <dbReference type="NCBI Taxonomy" id="9601"/>
    <lineage>
        <taxon>Eukaryota</taxon>
        <taxon>Metazoa</taxon>
        <taxon>Chordata</taxon>
        <taxon>Craniata</taxon>
        <taxon>Vertebrata</taxon>
        <taxon>Euteleostomi</taxon>
        <taxon>Mammalia</taxon>
        <taxon>Eutheria</taxon>
        <taxon>Euarchontoglires</taxon>
        <taxon>Primates</taxon>
        <taxon>Haplorrhini</taxon>
        <taxon>Catarrhini</taxon>
        <taxon>Hominidae</taxon>
        <taxon>Pongo</taxon>
    </lineage>
</organism>